<evidence type="ECO:0000256" key="1">
    <source>
        <dbReference type="SAM" id="SignalP"/>
    </source>
</evidence>
<comment type="caution">
    <text evidence="2">The sequence shown here is derived from an EMBL/GenBank/DDBJ whole genome shotgun (WGS) entry which is preliminary data.</text>
</comment>
<organism evidence="2 3">
    <name type="scientific">Brassica napus</name>
    <name type="common">Rape</name>
    <dbReference type="NCBI Taxonomy" id="3708"/>
    <lineage>
        <taxon>Eukaryota</taxon>
        <taxon>Viridiplantae</taxon>
        <taxon>Streptophyta</taxon>
        <taxon>Embryophyta</taxon>
        <taxon>Tracheophyta</taxon>
        <taxon>Spermatophyta</taxon>
        <taxon>Magnoliopsida</taxon>
        <taxon>eudicotyledons</taxon>
        <taxon>Gunneridae</taxon>
        <taxon>Pentapetalae</taxon>
        <taxon>rosids</taxon>
        <taxon>malvids</taxon>
        <taxon>Brassicales</taxon>
        <taxon>Brassicaceae</taxon>
        <taxon>Brassiceae</taxon>
        <taxon>Brassica</taxon>
    </lineage>
</organism>
<accession>A0ABQ8D0I6</accession>
<gene>
    <name evidence="2" type="ORF">HID58_022892</name>
</gene>
<feature type="signal peptide" evidence="1">
    <location>
        <begin position="1"/>
        <end position="21"/>
    </location>
</feature>
<evidence type="ECO:0000313" key="3">
    <source>
        <dbReference type="Proteomes" id="UP000824890"/>
    </source>
</evidence>
<dbReference type="PROSITE" id="PS51257">
    <property type="entry name" value="PROKAR_LIPOPROTEIN"/>
    <property type="match status" value="1"/>
</dbReference>
<proteinExistence type="predicted"/>
<name>A0ABQ8D0I6_BRANA</name>
<keyword evidence="1" id="KW-0732">Signal</keyword>
<feature type="chain" id="PRO_5047167259" evidence="1">
    <location>
        <begin position="22"/>
        <end position="60"/>
    </location>
</feature>
<dbReference type="EMBL" id="JAGKQM010000006">
    <property type="protein sequence ID" value="KAH0922874.1"/>
    <property type="molecule type" value="Genomic_DNA"/>
</dbReference>
<reference evidence="2 3" key="1">
    <citation type="submission" date="2021-05" db="EMBL/GenBank/DDBJ databases">
        <title>Genome Assembly of Synthetic Allotetraploid Brassica napus Reveals Homoeologous Exchanges between Subgenomes.</title>
        <authorList>
            <person name="Davis J.T."/>
        </authorList>
    </citation>
    <scope>NUCLEOTIDE SEQUENCE [LARGE SCALE GENOMIC DNA]</scope>
    <source>
        <strain evidence="3">cv. Da-Ae</strain>
        <tissue evidence="2">Seedling</tissue>
    </source>
</reference>
<keyword evidence="3" id="KW-1185">Reference proteome</keyword>
<dbReference type="Proteomes" id="UP000824890">
    <property type="component" value="Unassembled WGS sequence"/>
</dbReference>
<protein>
    <submittedName>
        <fullName evidence="2">Uncharacterized protein</fullName>
    </submittedName>
</protein>
<sequence length="60" mass="6802">MEKMVFRKAMLLAFLFSLSCALEGEARVNEEMRDDVLSRGVFSTNVFVLGVILHNNSYAM</sequence>
<evidence type="ECO:0000313" key="2">
    <source>
        <dbReference type="EMBL" id="KAH0922874.1"/>
    </source>
</evidence>